<keyword evidence="7" id="KW-0812">Transmembrane</keyword>
<organism evidence="8 9">
    <name type="scientific">Periplaneta americana</name>
    <name type="common">American cockroach</name>
    <name type="synonym">Blatta americana</name>
    <dbReference type="NCBI Taxonomy" id="6978"/>
    <lineage>
        <taxon>Eukaryota</taxon>
        <taxon>Metazoa</taxon>
        <taxon>Ecdysozoa</taxon>
        <taxon>Arthropoda</taxon>
        <taxon>Hexapoda</taxon>
        <taxon>Insecta</taxon>
        <taxon>Pterygota</taxon>
        <taxon>Neoptera</taxon>
        <taxon>Polyneoptera</taxon>
        <taxon>Dictyoptera</taxon>
        <taxon>Blattodea</taxon>
        <taxon>Blattoidea</taxon>
        <taxon>Blattidae</taxon>
        <taxon>Blattinae</taxon>
        <taxon>Periplaneta</taxon>
    </lineage>
</organism>
<dbReference type="Proteomes" id="UP001148838">
    <property type="component" value="Unassembled WGS sequence"/>
</dbReference>
<evidence type="ECO:0000256" key="5">
    <source>
        <dbReference type="ARBA" id="ARBA00023065"/>
    </source>
</evidence>
<evidence type="ECO:0000256" key="7">
    <source>
        <dbReference type="SAM" id="Phobius"/>
    </source>
</evidence>
<dbReference type="PANTHER" id="PTHR42985">
    <property type="entry name" value="SODIUM-COUPLED MONOCARBOXYLATE TRANSPORTER"/>
    <property type="match status" value="1"/>
</dbReference>
<comment type="subcellular location">
    <subcellularLocation>
        <location evidence="1">Cell membrane</location>
        <topology evidence="1">Multi-pass membrane protein</topology>
    </subcellularLocation>
</comment>
<evidence type="ECO:0000256" key="4">
    <source>
        <dbReference type="ARBA" id="ARBA00023053"/>
    </source>
</evidence>
<keyword evidence="9" id="KW-1185">Reference proteome</keyword>
<name>A0ABQ8TK01_PERAM</name>
<keyword evidence="7" id="KW-0472">Membrane</keyword>
<evidence type="ECO:0000256" key="1">
    <source>
        <dbReference type="ARBA" id="ARBA00004651"/>
    </source>
</evidence>
<evidence type="ECO:0000256" key="2">
    <source>
        <dbReference type="ARBA" id="ARBA00022448"/>
    </source>
</evidence>
<evidence type="ECO:0000256" key="3">
    <source>
        <dbReference type="ARBA" id="ARBA00022475"/>
    </source>
</evidence>
<proteinExistence type="predicted"/>
<keyword evidence="4" id="KW-0915">Sodium</keyword>
<dbReference type="PANTHER" id="PTHR42985:SF5">
    <property type="entry name" value="FI02094P-RELATED"/>
    <property type="match status" value="1"/>
</dbReference>
<keyword evidence="5" id="KW-0406">Ion transport</keyword>
<comment type="caution">
    <text evidence="8">The sequence shown here is derived from an EMBL/GenBank/DDBJ whole genome shotgun (WGS) entry which is preliminary data.</text>
</comment>
<keyword evidence="6" id="KW-0739">Sodium transport</keyword>
<keyword evidence="7" id="KW-1133">Transmembrane helix</keyword>
<gene>
    <name evidence="8" type="ORF">ANN_13653</name>
</gene>
<evidence type="ECO:0000256" key="6">
    <source>
        <dbReference type="ARBA" id="ARBA00023201"/>
    </source>
</evidence>
<reference evidence="8 9" key="1">
    <citation type="journal article" date="2022" name="Allergy">
        <title>Genome assembly and annotation of Periplaneta americana reveal a comprehensive cockroach allergen profile.</title>
        <authorList>
            <person name="Wang L."/>
            <person name="Xiong Q."/>
            <person name="Saelim N."/>
            <person name="Wang L."/>
            <person name="Nong W."/>
            <person name="Wan A.T."/>
            <person name="Shi M."/>
            <person name="Liu X."/>
            <person name="Cao Q."/>
            <person name="Hui J.H.L."/>
            <person name="Sookrung N."/>
            <person name="Leung T.F."/>
            <person name="Tungtrongchitr A."/>
            <person name="Tsui S.K.W."/>
        </authorList>
    </citation>
    <scope>NUCLEOTIDE SEQUENCE [LARGE SCALE GENOMIC DNA]</scope>
    <source>
        <strain evidence="8">PWHHKU_190912</strain>
    </source>
</reference>
<accession>A0ABQ8TK01</accession>
<keyword evidence="3" id="KW-1003">Cell membrane</keyword>
<protein>
    <submittedName>
        <fullName evidence="8">Uncharacterized protein</fullName>
    </submittedName>
</protein>
<evidence type="ECO:0000313" key="9">
    <source>
        <dbReference type="Proteomes" id="UP001148838"/>
    </source>
</evidence>
<dbReference type="InterPro" id="IPR051163">
    <property type="entry name" value="Sodium:Solute_Symporter_SSF"/>
</dbReference>
<keyword evidence="2" id="KW-0813">Transport</keyword>
<dbReference type="EMBL" id="JAJSOF020000009">
    <property type="protein sequence ID" value="KAJ4446951.1"/>
    <property type="molecule type" value="Genomic_DNA"/>
</dbReference>
<sequence>MIWRLSELGVLVGRRADISYSEKLVSTESRLHVVNSTELVSIVRSRNMFAFSSDERAFNIESYFRTESPIESDYIMDMSKASLEDVGLSLRRFGFVDYIVFVFMLLICAVIGVYYGFCAGKVTAAEYLMGGRNMQTFPVAMSLIARTDRLDTVTCTHTLLSADVHIRTDHVRYTLRYLHCFSAISDTEWNTIFIEMFKRENSMVAIYPRKKAFESILSDNAGEMSSGSNTESYPAFARIGLRENPGKNLNQVTCPDRDSNPVHLVSQPDALTVTPQLLQALKPEDKVLRRNFCISIQTLIENGDEFIRSVLFSEEATFHLSGKYLERRFDKNVRLFGSFLFTVTIKAMIARIGKVAHPRNVDGFAERRCVRYDVVNAVT</sequence>
<evidence type="ECO:0000313" key="8">
    <source>
        <dbReference type="EMBL" id="KAJ4446951.1"/>
    </source>
</evidence>
<feature type="transmembrane region" description="Helical" evidence="7">
    <location>
        <begin position="98"/>
        <end position="117"/>
    </location>
</feature>